<dbReference type="AlphaFoldDB" id="A0A4Y2F4H3"/>
<sequence length="161" mass="18146">MAKKIYDKKSISGQGRLKDNIIDKLSVFYGIAIRQHSNYVEDTRNAVWAIYFHTRSTDNEPLHSFCPAGETLWCKYNQAVSEGTAKTFHLKTSLPPAVTDAIKPIFNSLSHPDLLNRCFGAYIQNTNESLNSVIWQICPKIVGSGRRIAEIAAYELVVRLN</sequence>
<name>A0A4Y2F4H3_ARAVE</name>
<accession>A0A4Y2F4H3</accession>
<evidence type="ECO:0000313" key="2">
    <source>
        <dbReference type="Proteomes" id="UP000499080"/>
    </source>
</evidence>
<evidence type="ECO:0000313" key="1">
    <source>
        <dbReference type="EMBL" id="GBM36432.1"/>
    </source>
</evidence>
<gene>
    <name evidence="1" type="ORF">AVEN_234816_1</name>
</gene>
<dbReference type="Proteomes" id="UP000499080">
    <property type="component" value="Unassembled WGS sequence"/>
</dbReference>
<comment type="caution">
    <text evidence="1">The sequence shown here is derived from an EMBL/GenBank/DDBJ whole genome shotgun (WGS) entry which is preliminary data.</text>
</comment>
<reference evidence="1 2" key="1">
    <citation type="journal article" date="2019" name="Sci. Rep.">
        <title>Orb-weaving spider Araneus ventricosus genome elucidates the spidroin gene catalogue.</title>
        <authorList>
            <person name="Kono N."/>
            <person name="Nakamura H."/>
            <person name="Ohtoshi R."/>
            <person name="Moran D.A.P."/>
            <person name="Shinohara A."/>
            <person name="Yoshida Y."/>
            <person name="Fujiwara M."/>
            <person name="Mori M."/>
            <person name="Tomita M."/>
            <person name="Arakawa K."/>
        </authorList>
    </citation>
    <scope>NUCLEOTIDE SEQUENCE [LARGE SCALE GENOMIC DNA]</scope>
</reference>
<organism evidence="1 2">
    <name type="scientific">Araneus ventricosus</name>
    <name type="common">Orbweaver spider</name>
    <name type="synonym">Epeira ventricosa</name>
    <dbReference type="NCBI Taxonomy" id="182803"/>
    <lineage>
        <taxon>Eukaryota</taxon>
        <taxon>Metazoa</taxon>
        <taxon>Ecdysozoa</taxon>
        <taxon>Arthropoda</taxon>
        <taxon>Chelicerata</taxon>
        <taxon>Arachnida</taxon>
        <taxon>Araneae</taxon>
        <taxon>Araneomorphae</taxon>
        <taxon>Entelegynae</taxon>
        <taxon>Araneoidea</taxon>
        <taxon>Araneidae</taxon>
        <taxon>Araneus</taxon>
    </lineage>
</organism>
<protein>
    <submittedName>
        <fullName evidence="1">Uncharacterized protein</fullName>
    </submittedName>
</protein>
<keyword evidence="2" id="KW-1185">Reference proteome</keyword>
<dbReference type="OrthoDB" id="6435104at2759"/>
<dbReference type="EMBL" id="BGPR01000811">
    <property type="protein sequence ID" value="GBM36432.1"/>
    <property type="molecule type" value="Genomic_DNA"/>
</dbReference>
<proteinExistence type="predicted"/>